<evidence type="ECO:0000256" key="10">
    <source>
        <dbReference type="ARBA" id="ARBA00022777"/>
    </source>
</evidence>
<dbReference type="GO" id="GO:0016208">
    <property type="term" value="F:AMP binding"/>
    <property type="evidence" value="ECO:0007669"/>
    <property type="project" value="TreeGrafter"/>
</dbReference>
<dbReference type="NCBIfam" id="TIGR02482">
    <property type="entry name" value="PFKA_ATP"/>
    <property type="match status" value="1"/>
</dbReference>
<dbReference type="UniPathway" id="UPA00109">
    <property type="reaction ID" value="UER00182"/>
</dbReference>
<reference evidence="17 18" key="1">
    <citation type="submission" date="2016-10" db="EMBL/GenBank/DDBJ databases">
        <authorList>
            <person name="de Groot N.N."/>
        </authorList>
    </citation>
    <scope>NUCLEOTIDE SEQUENCE [LARGE SCALE GENOMIC DNA]</scope>
    <source>
        <strain evidence="17 18">DSM 2784</strain>
    </source>
</reference>
<evidence type="ECO:0000256" key="14">
    <source>
        <dbReference type="ARBA" id="ARBA00048070"/>
    </source>
</evidence>
<dbReference type="InterPro" id="IPR000023">
    <property type="entry name" value="Phosphofructokinase_dom"/>
</dbReference>
<dbReference type="GO" id="GO:0061621">
    <property type="term" value="P:canonical glycolysis"/>
    <property type="evidence" value="ECO:0007669"/>
    <property type="project" value="TreeGrafter"/>
</dbReference>
<gene>
    <name evidence="15" type="primary">pfkA</name>
    <name evidence="17" type="ORF">SAMN03080599_02007</name>
</gene>
<feature type="domain" description="Phosphofructokinase" evidence="16">
    <location>
        <begin position="20"/>
        <end position="292"/>
    </location>
</feature>
<keyword evidence="13 15" id="KW-0324">Glycolysis</keyword>
<dbReference type="SUPFAM" id="SSF53784">
    <property type="entry name" value="Phosphofructokinase"/>
    <property type="match status" value="1"/>
</dbReference>
<dbReference type="GO" id="GO:0030388">
    <property type="term" value="P:fructose 1,6-bisphosphate metabolic process"/>
    <property type="evidence" value="ECO:0007669"/>
    <property type="project" value="TreeGrafter"/>
</dbReference>
<dbReference type="Gene3D" id="3.40.50.450">
    <property type="match status" value="1"/>
</dbReference>
<keyword evidence="11 15" id="KW-0067">ATP-binding</keyword>
<dbReference type="Pfam" id="PF00365">
    <property type="entry name" value="PFK"/>
    <property type="match status" value="1"/>
</dbReference>
<keyword evidence="12 15" id="KW-0460">Magnesium</keyword>
<dbReference type="FunFam" id="3.40.50.450:FF:000001">
    <property type="entry name" value="ATP-dependent 6-phosphofructokinase"/>
    <property type="match status" value="1"/>
</dbReference>
<sequence>MSQTIMADVKKKEAEKKIKRIGVLTSGGDAPGMNAAIRSTVRIALYNGLAVSGIRRGYQGLIEADIDDMQIVDVGDIINRGGTKLLTARSEDFMTEVGQKRALDVLRMFEIDGLVVIGGDGSFKGAKRLWDMGFPTIGIPGTIDNDLAYTDLTLGFDTAVSTVVSAINNLRDTSSSHGRVSIVEVMGRHCGDIALFAGLAGGVEDILVPERKFDLDEVARKILQGRRRGKLHSIILIAEGVGKSYEIAERLEALIHQEVRVTVLGYLQRGGTPSVTDRILGAQFGQRAVELLLEDKFGRVVGIRDNKIMDMAIEEALNEPKRFDQDKYDLAEILSL</sequence>
<dbReference type="GO" id="GO:0003872">
    <property type="term" value="F:6-phosphofructokinase activity"/>
    <property type="evidence" value="ECO:0007669"/>
    <property type="project" value="UniProtKB-UniRule"/>
</dbReference>
<feature type="binding site" evidence="15">
    <location>
        <begin position="89"/>
        <end position="90"/>
    </location>
    <ligand>
        <name>ATP</name>
        <dbReference type="ChEBI" id="CHEBI:30616"/>
    </ligand>
</feature>
<evidence type="ECO:0000256" key="7">
    <source>
        <dbReference type="ARBA" id="ARBA00022679"/>
    </source>
</evidence>
<feature type="binding site" description="in other chain" evidence="15">
    <location>
        <begin position="230"/>
        <end position="232"/>
    </location>
    <ligand>
        <name>ADP</name>
        <dbReference type="ChEBI" id="CHEBI:456216"/>
        <note>allosteric activator; ligand shared between dimeric partners</note>
    </ligand>
</feature>
<evidence type="ECO:0000256" key="3">
    <source>
        <dbReference type="ARBA" id="ARBA00004496"/>
    </source>
</evidence>
<dbReference type="GO" id="GO:0046872">
    <property type="term" value="F:metal ion binding"/>
    <property type="evidence" value="ECO:0007669"/>
    <property type="project" value="UniProtKB-KW"/>
</dbReference>
<feature type="binding site" evidence="15">
    <location>
        <begin position="119"/>
        <end position="122"/>
    </location>
    <ligand>
        <name>ATP</name>
        <dbReference type="ChEBI" id="CHEBI:30616"/>
    </ligand>
</feature>
<keyword evidence="10 15" id="KW-0418">Kinase</keyword>
<evidence type="ECO:0000256" key="5">
    <source>
        <dbReference type="ARBA" id="ARBA00022490"/>
    </source>
</evidence>
<feature type="binding site" description="in other chain" evidence="15">
    <location>
        <position position="228"/>
    </location>
    <ligand>
        <name>ADP</name>
        <dbReference type="ChEBI" id="CHEBI:456216"/>
        <note>allosteric activator; ligand shared between dimeric partners</note>
    </ligand>
</feature>
<feature type="binding site" description="in other chain" evidence="15">
    <location>
        <begin position="186"/>
        <end position="188"/>
    </location>
    <ligand>
        <name>substrate</name>
        <note>ligand shared between dimeric partners</note>
    </ligand>
</feature>
<evidence type="ECO:0000259" key="16">
    <source>
        <dbReference type="Pfam" id="PF00365"/>
    </source>
</evidence>
<evidence type="ECO:0000256" key="8">
    <source>
        <dbReference type="ARBA" id="ARBA00022723"/>
    </source>
</evidence>
<dbReference type="Gene3D" id="3.40.50.460">
    <property type="entry name" value="Phosphofructokinase domain"/>
    <property type="match status" value="1"/>
</dbReference>
<dbReference type="PANTHER" id="PTHR13697">
    <property type="entry name" value="PHOSPHOFRUCTOKINASE"/>
    <property type="match status" value="1"/>
</dbReference>
<dbReference type="PANTHER" id="PTHR13697:SF4">
    <property type="entry name" value="ATP-DEPENDENT 6-PHOSPHOFRUCTOKINASE"/>
    <property type="match status" value="1"/>
</dbReference>
<dbReference type="GO" id="GO:0005945">
    <property type="term" value="C:6-phosphofructokinase complex"/>
    <property type="evidence" value="ECO:0007669"/>
    <property type="project" value="TreeGrafter"/>
</dbReference>
<dbReference type="InterPro" id="IPR035966">
    <property type="entry name" value="PKF_sf"/>
</dbReference>
<dbReference type="GO" id="GO:0048029">
    <property type="term" value="F:monosaccharide binding"/>
    <property type="evidence" value="ECO:0007669"/>
    <property type="project" value="TreeGrafter"/>
</dbReference>
<organism evidence="17 18">
    <name type="scientific">Acidaminobacter hydrogenoformans DSM 2784</name>
    <dbReference type="NCBI Taxonomy" id="1120920"/>
    <lineage>
        <taxon>Bacteria</taxon>
        <taxon>Bacillati</taxon>
        <taxon>Bacillota</taxon>
        <taxon>Clostridia</taxon>
        <taxon>Peptostreptococcales</taxon>
        <taxon>Acidaminobacteraceae</taxon>
        <taxon>Acidaminobacter</taxon>
    </lineage>
</organism>
<comment type="pathway">
    <text evidence="4 15">Carbohydrate degradation; glycolysis; D-glyceraldehyde 3-phosphate and glycerone phosphate from D-glucose: step 3/4.</text>
</comment>
<dbReference type="AlphaFoldDB" id="A0A1G5S2W7"/>
<evidence type="ECO:0000256" key="2">
    <source>
        <dbReference type="ARBA" id="ARBA00002659"/>
    </source>
</evidence>
<feature type="binding site" evidence="15">
    <location>
        <position position="28"/>
    </location>
    <ligand>
        <name>ATP</name>
        <dbReference type="ChEBI" id="CHEBI:30616"/>
    </ligand>
</feature>
<dbReference type="InterPro" id="IPR022953">
    <property type="entry name" value="ATP_PFK"/>
</dbReference>
<dbReference type="InterPro" id="IPR012828">
    <property type="entry name" value="PFKA_ATP_prok"/>
</dbReference>
<dbReference type="Proteomes" id="UP000199208">
    <property type="component" value="Unassembled WGS sequence"/>
</dbReference>
<feature type="active site" description="Proton acceptor" evidence="15">
    <location>
        <position position="144"/>
    </location>
</feature>
<comment type="subunit">
    <text evidence="15">Homotetramer.</text>
</comment>
<comment type="cofactor">
    <cofactor evidence="1 15">
        <name>Mg(2+)</name>
        <dbReference type="ChEBI" id="CHEBI:18420"/>
    </cofactor>
</comment>
<evidence type="ECO:0000256" key="15">
    <source>
        <dbReference type="HAMAP-Rule" id="MF_00339"/>
    </source>
</evidence>
<dbReference type="STRING" id="1120920.SAMN03080599_02007"/>
<comment type="subcellular location">
    <subcellularLocation>
        <location evidence="3 15">Cytoplasm</location>
    </subcellularLocation>
</comment>
<dbReference type="PIRSF" id="PIRSF000532">
    <property type="entry name" value="ATP_PFK_prok"/>
    <property type="match status" value="1"/>
</dbReference>
<dbReference type="GO" id="GO:0042802">
    <property type="term" value="F:identical protein binding"/>
    <property type="evidence" value="ECO:0007669"/>
    <property type="project" value="TreeGrafter"/>
</dbReference>
<name>A0A1G5S2W7_9FIRM</name>
<evidence type="ECO:0000256" key="6">
    <source>
        <dbReference type="ARBA" id="ARBA00022533"/>
    </source>
</evidence>
<evidence type="ECO:0000256" key="1">
    <source>
        <dbReference type="ARBA" id="ARBA00001946"/>
    </source>
</evidence>
<dbReference type="PRINTS" id="PR00476">
    <property type="entry name" value="PHFRCTKINASE"/>
</dbReference>
<dbReference type="EMBL" id="FMWL01000009">
    <property type="protein sequence ID" value="SCZ79909.1"/>
    <property type="molecule type" value="Genomic_DNA"/>
</dbReference>
<comment type="catalytic activity">
    <reaction evidence="14 15">
        <text>beta-D-fructose 6-phosphate + ATP = beta-D-fructose 1,6-bisphosphate + ADP + H(+)</text>
        <dbReference type="Rhea" id="RHEA:16109"/>
        <dbReference type="ChEBI" id="CHEBI:15378"/>
        <dbReference type="ChEBI" id="CHEBI:30616"/>
        <dbReference type="ChEBI" id="CHEBI:32966"/>
        <dbReference type="ChEBI" id="CHEBI:57634"/>
        <dbReference type="ChEBI" id="CHEBI:456216"/>
        <dbReference type="EC" id="2.7.1.11"/>
    </reaction>
</comment>
<dbReference type="HAMAP" id="MF_00339">
    <property type="entry name" value="Phosphofructokinase_I_B1"/>
    <property type="match status" value="1"/>
</dbReference>
<comment type="activity regulation">
    <text evidence="15">Allosterically activated by ADP and other diphosphonucleosides, and allosterically inhibited by phosphoenolpyruvate.</text>
</comment>
<dbReference type="InterPro" id="IPR012003">
    <property type="entry name" value="ATP_PFK_prok-type"/>
</dbReference>
<dbReference type="NCBIfam" id="NF002872">
    <property type="entry name" value="PRK03202.1"/>
    <property type="match status" value="1"/>
</dbReference>
<evidence type="ECO:0000256" key="11">
    <source>
        <dbReference type="ARBA" id="ARBA00022840"/>
    </source>
</evidence>
<evidence type="ECO:0000256" key="9">
    <source>
        <dbReference type="ARBA" id="ARBA00022741"/>
    </source>
</evidence>
<dbReference type="GO" id="GO:0006002">
    <property type="term" value="P:fructose 6-phosphate metabolic process"/>
    <property type="evidence" value="ECO:0007669"/>
    <property type="project" value="UniProtKB-UniRule"/>
</dbReference>
<feature type="binding site" evidence="15">
    <location>
        <position position="120"/>
    </location>
    <ligand>
        <name>Mg(2+)</name>
        <dbReference type="ChEBI" id="CHEBI:18420"/>
        <note>catalytic</note>
    </ligand>
</feature>
<keyword evidence="9 15" id="KW-0547">Nucleotide-binding</keyword>
<evidence type="ECO:0000313" key="17">
    <source>
        <dbReference type="EMBL" id="SCZ79909.1"/>
    </source>
</evidence>
<keyword evidence="5 15" id="KW-0963">Cytoplasm</keyword>
<dbReference type="EC" id="2.7.1.11" evidence="15"/>
<evidence type="ECO:0000313" key="18">
    <source>
        <dbReference type="Proteomes" id="UP000199208"/>
    </source>
</evidence>
<feature type="binding site" evidence="15">
    <location>
        <begin position="38"/>
        <end position="42"/>
    </location>
    <ligand>
        <name>ADP</name>
        <dbReference type="ChEBI" id="CHEBI:456216"/>
        <note>allosteric activator; ligand shared between dimeric partners</note>
    </ligand>
</feature>
<evidence type="ECO:0000256" key="4">
    <source>
        <dbReference type="ARBA" id="ARBA00004679"/>
    </source>
</evidence>
<feature type="binding site" evidence="15">
    <location>
        <position position="179"/>
    </location>
    <ligand>
        <name>substrate</name>
        <note>ligand shared between dimeric partners</note>
    </ligand>
</feature>
<keyword evidence="7 15" id="KW-0808">Transferase</keyword>
<feature type="binding site" description="in other chain" evidence="15">
    <location>
        <position position="239"/>
    </location>
    <ligand>
        <name>substrate</name>
        <note>ligand shared between dimeric partners</note>
    </ligand>
</feature>
<evidence type="ECO:0000256" key="12">
    <source>
        <dbReference type="ARBA" id="ARBA00022842"/>
    </source>
</evidence>
<feature type="binding site" evidence="15">
    <location>
        <position position="260"/>
    </location>
    <ligand>
        <name>substrate</name>
        <note>ligand shared between dimeric partners</note>
    </ligand>
</feature>
<feature type="binding site" description="in other chain" evidence="15">
    <location>
        <begin position="266"/>
        <end position="269"/>
    </location>
    <ligand>
        <name>substrate</name>
        <note>ligand shared between dimeric partners</note>
    </ligand>
</feature>
<comment type="similarity">
    <text evidence="15">Belongs to the phosphofructokinase type A (PFKA) family. ATP-dependent PFK group I subfamily. Prokaryotic clade 'B1' sub-subfamily.</text>
</comment>
<keyword evidence="18" id="KW-1185">Reference proteome</keyword>
<comment type="function">
    <text evidence="2 15">Catalyzes the phosphorylation of D-fructose 6-phosphate to fructose 1,6-bisphosphate by ATP, the first committing step of glycolysis.</text>
</comment>
<keyword evidence="6 15" id="KW-0021">Allosteric enzyme</keyword>
<feature type="binding site" description="in other chain" evidence="15">
    <location>
        <begin position="202"/>
        <end position="204"/>
    </location>
    <ligand>
        <name>ADP</name>
        <dbReference type="ChEBI" id="CHEBI:456216"/>
        <note>allosteric activator; ligand shared between dimeric partners</note>
    </ligand>
</feature>
<keyword evidence="8 15" id="KW-0479">Metal-binding</keyword>
<dbReference type="FunFam" id="3.40.50.460:FF:000002">
    <property type="entry name" value="ATP-dependent 6-phosphofructokinase"/>
    <property type="match status" value="1"/>
</dbReference>
<dbReference type="GO" id="GO:0005524">
    <property type="term" value="F:ATP binding"/>
    <property type="evidence" value="ECO:0007669"/>
    <property type="project" value="UniProtKB-UniRule"/>
</dbReference>
<accession>A0A1G5S2W7</accession>
<feature type="binding site" description="in other chain" evidence="15">
    <location>
        <begin position="142"/>
        <end position="144"/>
    </location>
    <ligand>
        <name>substrate</name>
        <note>ligand shared between dimeric partners</note>
    </ligand>
</feature>
<protein>
    <recommendedName>
        <fullName evidence="15">ATP-dependent 6-phosphofructokinase</fullName>
        <shortName evidence="15">ATP-PFK</shortName>
        <shortName evidence="15">Phosphofructokinase</shortName>
        <ecNumber evidence="15">2.7.1.11</ecNumber>
    </recommendedName>
    <alternativeName>
        <fullName evidence="15">Phosphohexokinase</fullName>
    </alternativeName>
</protein>
<feature type="binding site" description="in other chain" evidence="15">
    <location>
        <position position="171"/>
    </location>
    <ligand>
        <name>ADP</name>
        <dbReference type="ChEBI" id="CHEBI:456216"/>
        <note>allosteric activator; ligand shared between dimeric partners</note>
    </ligand>
</feature>
<evidence type="ECO:0000256" key="13">
    <source>
        <dbReference type="ARBA" id="ARBA00023152"/>
    </source>
</evidence>
<dbReference type="GO" id="GO:0070095">
    <property type="term" value="F:fructose-6-phosphate binding"/>
    <property type="evidence" value="ECO:0007669"/>
    <property type="project" value="TreeGrafter"/>
</dbReference>
<proteinExistence type="inferred from homology"/>
<comment type="caution">
    <text evidence="15">Lacks conserved residue(s) required for the propagation of feature annotation.</text>
</comment>